<accession>A0AAP0WV79</accession>
<dbReference type="AlphaFoldDB" id="A0AAP0WV79"/>
<feature type="transmembrane region" description="Helical" evidence="2">
    <location>
        <begin position="129"/>
        <end position="150"/>
    </location>
</feature>
<protein>
    <submittedName>
        <fullName evidence="3">Uncharacterized protein</fullName>
    </submittedName>
</protein>
<organism evidence="3 4">
    <name type="scientific">Liquidambar formosana</name>
    <name type="common">Formosan gum</name>
    <dbReference type="NCBI Taxonomy" id="63359"/>
    <lineage>
        <taxon>Eukaryota</taxon>
        <taxon>Viridiplantae</taxon>
        <taxon>Streptophyta</taxon>
        <taxon>Embryophyta</taxon>
        <taxon>Tracheophyta</taxon>
        <taxon>Spermatophyta</taxon>
        <taxon>Magnoliopsida</taxon>
        <taxon>eudicotyledons</taxon>
        <taxon>Gunneridae</taxon>
        <taxon>Pentapetalae</taxon>
        <taxon>Saxifragales</taxon>
        <taxon>Altingiaceae</taxon>
        <taxon>Liquidambar</taxon>
    </lineage>
</organism>
<sequence length="163" mass="16903">MHVSYPPSRYNSAPPALAIAALTKDSDAGSNAKASFVTAAPESVVPTDDNHEPVSEEVELVNPADSVPETLTCAPPSSVPAVQVTYPSPPTSSPYPGLQASSAPSSASTSTPTSTSTSASASSPSPSTFLFHFIILYFFLQAFCTIYSIFAVRGDTSFPSTYS</sequence>
<evidence type="ECO:0000256" key="2">
    <source>
        <dbReference type="SAM" id="Phobius"/>
    </source>
</evidence>
<name>A0AAP0WV79_LIQFO</name>
<dbReference type="EMBL" id="JBBPBK010000009">
    <property type="protein sequence ID" value="KAK9278021.1"/>
    <property type="molecule type" value="Genomic_DNA"/>
</dbReference>
<gene>
    <name evidence="3" type="ORF">L1049_027578</name>
</gene>
<evidence type="ECO:0000313" key="3">
    <source>
        <dbReference type="EMBL" id="KAK9278021.1"/>
    </source>
</evidence>
<feature type="region of interest" description="Disordered" evidence="1">
    <location>
        <begin position="75"/>
        <end position="125"/>
    </location>
</feature>
<keyword evidence="2" id="KW-0472">Membrane</keyword>
<proteinExistence type="predicted"/>
<feature type="compositionally biased region" description="Low complexity" evidence="1">
    <location>
        <begin position="94"/>
        <end position="125"/>
    </location>
</feature>
<feature type="region of interest" description="Disordered" evidence="1">
    <location>
        <begin position="28"/>
        <end position="56"/>
    </location>
</feature>
<comment type="caution">
    <text evidence="3">The sequence shown here is derived from an EMBL/GenBank/DDBJ whole genome shotgun (WGS) entry which is preliminary data.</text>
</comment>
<keyword evidence="4" id="KW-1185">Reference proteome</keyword>
<evidence type="ECO:0000256" key="1">
    <source>
        <dbReference type="SAM" id="MobiDB-lite"/>
    </source>
</evidence>
<reference evidence="3 4" key="1">
    <citation type="journal article" date="2024" name="Plant J.">
        <title>Genome sequences and population genomics reveal climatic adaptation and genomic divergence between two closely related sweetgum species.</title>
        <authorList>
            <person name="Xu W.Q."/>
            <person name="Ren C.Q."/>
            <person name="Zhang X.Y."/>
            <person name="Comes H.P."/>
            <person name="Liu X.H."/>
            <person name="Li Y.G."/>
            <person name="Kettle C.J."/>
            <person name="Jalonen R."/>
            <person name="Gaisberger H."/>
            <person name="Ma Y.Z."/>
            <person name="Qiu Y.X."/>
        </authorList>
    </citation>
    <scope>NUCLEOTIDE SEQUENCE [LARGE SCALE GENOMIC DNA]</scope>
    <source>
        <strain evidence="3">Hangzhou</strain>
    </source>
</reference>
<evidence type="ECO:0000313" key="4">
    <source>
        <dbReference type="Proteomes" id="UP001415857"/>
    </source>
</evidence>
<keyword evidence="2" id="KW-1133">Transmembrane helix</keyword>
<keyword evidence="2" id="KW-0812">Transmembrane</keyword>
<dbReference type="Proteomes" id="UP001415857">
    <property type="component" value="Unassembled WGS sequence"/>
</dbReference>